<reference evidence="2" key="1">
    <citation type="submission" date="2021-01" db="EMBL/GenBank/DDBJ databases">
        <authorList>
            <person name="Kaushik A."/>
        </authorList>
    </citation>
    <scope>NUCLEOTIDE SEQUENCE</scope>
    <source>
        <strain evidence="2">Type strain: AG8-Rh-89/</strain>
    </source>
</reference>
<evidence type="ECO:0000313" key="2">
    <source>
        <dbReference type="EMBL" id="CAE6489067.1"/>
    </source>
</evidence>
<dbReference type="InterPro" id="IPR046528">
    <property type="entry name" value="DUF6593"/>
</dbReference>
<accession>A0A8H3H938</accession>
<dbReference type="Proteomes" id="UP000663850">
    <property type="component" value="Unassembled WGS sequence"/>
</dbReference>
<feature type="non-terminal residue" evidence="2">
    <location>
        <position position="1"/>
    </location>
</feature>
<proteinExistence type="predicted"/>
<dbReference type="AlphaFoldDB" id="A0A8H3H938"/>
<name>A0A8H3H938_9AGAM</name>
<sequence>SYRYTLVKNDPSNTVLTDPEGNTIYKVRYWIILATTWTEVWIPEISTPFRFPNETTTITRADESDIVAIIHWNAVEKNAITMNGITRNINDVFPRTSKMGSSRLVMTGDEETFKWKYTTKLYCMSETTGLNVATYYHILFADRRSKKSTIDIAPCAVRYSDILVVSWMIMEKEAQD</sequence>
<evidence type="ECO:0000259" key="1">
    <source>
        <dbReference type="Pfam" id="PF20236"/>
    </source>
</evidence>
<gene>
    <name evidence="2" type="ORF">RDB_LOCUS82587</name>
</gene>
<comment type="caution">
    <text evidence="2">The sequence shown here is derived from an EMBL/GenBank/DDBJ whole genome shotgun (WGS) entry which is preliminary data.</text>
</comment>
<dbReference type="OrthoDB" id="282270at2759"/>
<dbReference type="Pfam" id="PF20236">
    <property type="entry name" value="DUF6593"/>
    <property type="match status" value="1"/>
</dbReference>
<evidence type="ECO:0000313" key="3">
    <source>
        <dbReference type="Proteomes" id="UP000663850"/>
    </source>
</evidence>
<protein>
    <recommendedName>
        <fullName evidence="1">DUF6593 domain-containing protein</fullName>
    </recommendedName>
</protein>
<dbReference type="EMBL" id="CAJMWZ010004386">
    <property type="protein sequence ID" value="CAE6489067.1"/>
    <property type="molecule type" value="Genomic_DNA"/>
</dbReference>
<organism evidence="2 3">
    <name type="scientific">Rhizoctonia solani</name>
    <dbReference type="NCBI Taxonomy" id="456999"/>
    <lineage>
        <taxon>Eukaryota</taxon>
        <taxon>Fungi</taxon>
        <taxon>Dikarya</taxon>
        <taxon>Basidiomycota</taxon>
        <taxon>Agaricomycotina</taxon>
        <taxon>Agaricomycetes</taxon>
        <taxon>Cantharellales</taxon>
        <taxon>Ceratobasidiaceae</taxon>
        <taxon>Rhizoctonia</taxon>
    </lineage>
</organism>
<feature type="domain" description="DUF6593" evidence="1">
    <location>
        <begin position="9"/>
        <end position="175"/>
    </location>
</feature>